<dbReference type="PANTHER" id="PTHR21505:SF12">
    <property type="entry name" value="MADF DOMAIN-CONTAINING PROTEIN-RELATED"/>
    <property type="match status" value="1"/>
</dbReference>
<dbReference type="Pfam" id="PF10545">
    <property type="entry name" value="MADF_DNA_bdg"/>
    <property type="match status" value="1"/>
</dbReference>
<feature type="coiled-coil region" evidence="1">
    <location>
        <begin position="68"/>
        <end position="95"/>
    </location>
</feature>
<evidence type="ECO:0000313" key="4">
    <source>
        <dbReference type="EMBL" id="CAG4961444.1"/>
    </source>
</evidence>
<proteinExistence type="predicted"/>
<gene>
    <name evidence="4" type="ORF">PAPOLLO_LOCUS6570</name>
</gene>
<accession>A0A8S3WJ41</accession>
<dbReference type="AlphaFoldDB" id="A0A8S3WJ41"/>
<keyword evidence="1" id="KW-0175">Coiled coil</keyword>
<dbReference type="SMART" id="SM00595">
    <property type="entry name" value="MADF"/>
    <property type="match status" value="1"/>
</dbReference>
<evidence type="ECO:0000313" key="5">
    <source>
        <dbReference type="Proteomes" id="UP000691718"/>
    </source>
</evidence>
<comment type="caution">
    <text evidence="4">The sequence shown here is derived from an EMBL/GenBank/DDBJ whole genome shotgun (WGS) entry which is preliminary data.</text>
</comment>
<dbReference type="OrthoDB" id="6152242at2759"/>
<dbReference type="PROSITE" id="PS51029">
    <property type="entry name" value="MADF"/>
    <property type="match status" value="1"/>
</dbReference>
<name>A0A8S3WJ41_PARAO</name>
<dbReference type="InterPro" id="IPR006578">
    <property type="entry name" value="MADF-dom"/>
</dbReference>
<reference evidence="4" key="1">
    <citation type="submission" date="2021-04" db="EMBL/GenBank/DDBJ databases">
        <authorList>
            <person name="Tunstrom K."/>
        </authorList>
    </citation>
    <scope>NUCLEOTIDE SEQUENCE</scope>
</reference>
<dbReference type="EMBL" id="CAJQZP010000432">
    <property type="protein sequence ID" value="CAG4961444.1"/>
    <property type="molecule type" value="Genomic_DNA"/>
</dbReference>
<dbReference type="PANTHER" id="PTHR21505">
    <property type="entry name" value="MADF DOMAIN-CONTAINING PROTEIN-RELATED"/>
    <property type="match status" value="1"/>
</dbReference>
<evidence type="ECO:0000259" key="3">
    <source>
        <dbReference type="PROSITE" id="PS51029"/>
    </source>
</evidence>
<organism evidence="4 5">
    <name type="scientific">Parnassius apollo</name>
    <name type="common">Apollo butterfly</name>
    <name type="synonym">Papilio apollo</name>
    <dbReference type="NCBI Taxonomy" id="110799"/>
    <lineage>
        <taxon>Eukaryota</taxon>
        <taxon>Metazoa</taxon>
        <taxon>Ecdysozoa</taxon>
        <taxon>Arthropoda</taxon>
        <taxon>Hexapoda</taxon>
        <taxon>Insecta</taxon>
        <taxon>Pterygota</taxon>
        <taxon>Neoptera</taxon>
        <taxon>Endopterygota</taxon>
        <taxon>Lepidoptera</taxon>
        <taxon>Glossata</taxon>
        <taxon>Ditrysia</taxon>
        <taxon>Papilionoidea</taxon>
        <taxon>Papilionidae</taxon>
        <taxon>Parnassiinae</taxon>
        <taxon>Parnassini</taxon>
        <taxon>Parnassius</taxon>
        <taxon>Parnassius</taxon>
    </lineage>
</organism>
<protein>
    <submittedName>
        <fullName evidence="4">(apollo) hypothetical protein</fullName>
    </submittedName>
</protein>
<dbReference type="Proteomes" id="UP000691718">
    <property type="component" value="Unassembled WGS sequence"/>
</dbReference>
<feature type="compositionally biased region" description="Basic and acidic residues" evidence="2">
    <location>
        <begin position="246"/>
        <end position="257"/>
    </location>
</feature>
<evidence type="ECO:0000256" key="1">
    <source>
        <dbReference type="SAM" id="Coils"/>
    </source>
</evidence>
<keyword evidence="5" id="KW-1185">Reference proteome</keyword>
<feature type="region of interest" description="Disordered" evidence="2">
    <location>
        <begin position="231"/>
        <end position="257"/>
    </location>
</feature>
<sequence length="257" mass="29343">MADARKHVGTGTSDISERDFVLYLISLYRDSPVLWNAKRKDYVDKSKRSVALQNIIRSLRIYKPTYSEEELKKKINTLRTNFNKERNKINKARRSGISPDDVQQPTLWYYNEMLFLIDQTSVIIKTECSEQSPLQQKKTLQKKRRNTLTDDLVNTASKYSKRSDNESDIIAKSWAIKLSRLAHDQKRYAEKIVNDVLFEGAMGTLTRNGVRFLPASSTSCSFDNSGEFCSSPSPSSCHATNTSPKPDQKLETLSDIS</sequence>
<feature type="domain" description="MADF" evidence="3">
    <location>
        <begin position="23"/>
        <end position="121"/>
    </location>
</feature>
<evidence type="ECO:0000256" key="2">
    <source>
        <dbReference type="SAM" id="MobiDB-lite"/>
    </source>
</evidence>